<dbReference type="Pfam" id="PF13193">
    <property type="entry name" value="AMP-binding_C"/>
    <property type="match status" value="1"/>
</dbReference>
<feature type="domain" description="AMP-binding enzyme C-terminal" evidence="3">
    <location>
        <begin position="489"/>
        <end position="539"/>
    </location>
</feature>
<protein>
    <submittedName>
        <fullName evidence="4">Acyl-CoA synthetase (AMP-forming)/AMP-acid ligase II</fullName>
    </submittedName>
</protein>
<dbReference type="GO" id="GO:0044550">
    <property type="term" value="P:secondary metabolite biosynthetic process"/>
    <property type="evidence" value="ECO:0007669"/>
    <property type="project" value="TreeGrafter"/>
</dbReference>
<dbReference type="InterPro" id="IPR000873">
    <property type="entry name" value="AMP-dep_synth/lig_dom"/>
</dbReference>
<evidence type="ECO:0000259" key="2">
    <source>
        <dbReference type="Pfam" id="PF00501"/>
    </source>
</evidence>
<organism evidence="4 5">
    <name type="scientific">Paraburkholderia diazotrophica</name>
    <dbReference type="NCBI Taxonomy" id="667676"/>
    <lineage>
        <taxon>Bacteria</taxon>
        <taxon>Pseudomonadati</taxon>
        <taxon>Pseudomonadota</taxon>
        <taxon>Betaproteobacteria</taxon>
        <taxon>Burkholderiales</taxon>
        <taxon>Burkholderiaceae</taxon>
        <taxon>Paraburkholderia</taxon>
    </lineage>
</organism>
<dbReference type="AlphaFoldDB" id="A0A1H6WWH3"/>
<dbReference type="STRING" id="667676.SAMN05192539_1007229"/>
<gene>
    <name evidence="4" type="ORF">SAMN05192539_1007229</name>
</gene>
<dbReference type="Gene3D" id="3.30.300.30">
    <property type="match status" value="1"/>
</dbReference>
<evidence type="ECO:0000259" key="3">
    <source>
        <dbReference type="Pfam" id="PF13193"/>
    </source>
</evidence>
<dbReference type="InterPro" id="IPR025110">
    <property type="entry name" value="AMP-bd_C"/>
</dbReference>
<name>A0A1H6WWH3_9BURK</name>
<evidence type="ECO:0000313" key="5">
    <source>
        <dbReference type="Proteomes" id="UP000198866"/>
    </source>
</evidence>
<reference evidence="5" key="1">
    <citation type="submission" date="2016-10" db="EMBL/GenBank/DDBJ databases">
        <authorList>
            <person name="Varghese N."/>
            <person name="Submissions S."/>
        </authorList>
    </citation>
    <scope>NUCLEOTIDE SEQUENCE [LARGE SCALE GENOMIC DNA]</scope>
    <source>
        <strain evidence="5">LMG 26031</strain>
    </source>
</reference>
<keyword evidence="5" id="KW-1185">Reference proteome</keyword>
<accession>A0A1H6WWH3</accession>
<dbReference type="PANTHER" id="PTHR43352">
    <property type="entry name" value="ACETYL-COA SYNTHETASE"/>
    <property type="match status" value="1"/>
</dbReference>
<dbReference type="RefSeq" id="WP_090865430.1">
    <property type="nucleotide sequence ID" value="NZ_FNYE01000007.1"/>
</dbReference>
<dbReference type="InterPro" id="IPR020845">
    <property type="entry name" value="AMP-binding_CS"/>
</dbReference>
<dbReference type="OrthoDB" id="9803968at2"/>
<feature type="domain" description="AMP-dependent synthetase/ligase" evidence="2">
    <location>
        <begin position="45"/>
        <end position="438"/>
    </location>
</feature>
<dbReference type="PANTHER" id="PTHR43352:SF1">
    <property type="entry name" value="ANTHRANILATE--COA LIGASE"/>
    <property type="match status" value="1"/>
</dbReference>
<dbReference type="CDD" id="cd04433">
    <property type="entry name" value="AFD_class_I"/>
    <property type="match status" value="1"/>
</dbReference>
<evidence type="ECO:0000313" key="4">
    <source>
        <dbReference type="EMBL" id="SEJ19654.1"/>
    </source>
</evidence>
<proteinExistence type="predicted"/>
<evidence type="ECO:0000256" key="1">
    <source>
        <dbReference type="ARBA" id="ARBA00022598"/>
    </source>
</evidence>
<keyword evidence="1 4" id="KW-0436">Ligase</keyword>
<dbReference type="InterPro" id="IPR045851">
    <property type="entry name" value="AMP-bd_C_sf"/>
</dbReference>
<dbReference type="Pfam" id="PF00501">
    <property type="entry name" value="AMP-binding"/>
    <property type="match status" value="1"/>
</dbReference>
<sequence length="607" mass="65669">MIAIALACACALVLVWLVFVLREFGLVHRLASLRCAKPPLGAILEKAAAQYGDQTIVELDEPLDWADSLEPSRTAWSATMTLDAVHRLSAAIASLSLSANDRVAIYKRNAFDIFLFSVAANRVGGIAAPINANLDGATALAYLDRIGASIAIVDRASLIRLVEAGAPGKALRALIVTCGVGDACIPASWAHSVRFCSLDELLSAEVPDVKAVVHGDDDPLYIFHTSGTTGVPKGVIVCAGGMAQSLRSVLLFNLVSTRDFAYFALPLNHQVSHLYFYALFLLRVRAMVGAHFDVNHALETIKARRITVFFAFPVTYTRLLAALTPKHDLSSIRIWGTTADASHEIHQRTLVKHGSFFRRIGIPLDGSLFIDGLGSTEVGIAALLRIVTPWTRTFGRRVGRPTPGGPKIKVVDETGRDVVRGTPGRLMIKGPCMFRGYWNAHDLLVQSTRNGWWFTGDIVCRAKGGEFIHLDREVDVVRGPHHVTYTLPVEEVILNHPAVLDVSVFGVRVPAGHQAPAALVALRAGSAPYCAAALLAEINTCLPVEDRLAQLWIEPWSVFPLGATGKTLRRKLRERFPSSTSTFAGKTSTDAVSVRGQADADVAEMSQ</sequence>
<dbReference type="InterPro" id="IPR042099">
    <property type="entry name" value="ANL_N_sf"/>
</dbReference>
<dbReference type="GO" id="GO:0016878">
    <property type="term" value="F:acid-thiol ligase activity"/>
    <property type="evidence" value="ECO:0007669"/>
    <property type="project" value="TreeGrafter"/>
</dbReference>
<dbReference type="PROSITE" id="PS00455">
    <property type="entry name" value="AMP_BINDING"/>
    <property type="match status" value="1"/>
</dbReference>
<dbReference type="SUPFAM" id="SSF56801">
    <property type="entry name" value="Acetyl-CoA synthetase-like"/>
    <property type="match status" value="1"/>
</dbReference>
<dbReference type="Proteomes" id="UP000198866">
    <property type="component" value="Unassembled WGS sequence"/>
</dbReference>
<dbReference type="Gene3D" id="3.40.50.12780">
    <property type="entry name" value="N-terminal domain of ligase-like"/>
    <property type="match status" value="1"/>
</dbReference>
<dbReference type="EMBL" id="FNYE01000007">
    <property type="protein sequence ID" value="SEJ19654.1"/>
    <property type="molecule type" value="Genomic_DNA"/>
</dbReference>